<reference evidence="5 6" key="1">
    <citation type="submission" date="2023-09" db="EMBL/GenBank/DDBJ databases">
        <title>Microbial mechanism of fulvic acid promoting antimony reduction mineralization in rice fields.</title>
        <authorList>
            <person name="Chen G."/>
            <person name="Lan J."/>
        </authorList>
    </citation>
    <scope>NUCLEOTIDE SEQUENCE [LARGE SCALE GENOMIC DNA]</scope>
    <source>
        <strain evidence="5 6">PS1</strain>
    </source>
</reference>
<proteinExistence type="predicted"/>
<evidence type="ECO:0000259" key="4">
    <source>
        <dbReference type="PROSITE" id="PS50011"/>
    </source>
</evidence>
<evidence type="ECO:0000313" key="6">
    <source>
        <dbReference type="Proteomes" id="UP001303324"/>
    </source>
</evidence>
<keyword evidence="3" id="KW-1133">Transmembrane helix</keyword>
<keyword evidence="3" id="KW-0812">Transmembrane</keyword>
<dbReference type="InterPro" id="IPR011009">
    <property type="entry name" value="Kinase-like_dom_sf"/>
</dbReference>
<keyword evidence="1" id="KW-0547">Nucleotide-binding</keyword>
<evidence type="ECO:0000256" key="1">
    <source>
        <dbReference type="PROSITE-ProRule" id="PRU10141"/>
    </source>
</evidence>
<organism evidence="5 6">
    <name type="scientific">Mesobacillus jeotgali</name>
    <dbReference type="NCBI Taxonomy" id="129985"/>
    <lineage>
        <taxon>Bacteria</taxon>
        <taxon>Bacillati</taxon>
        <taxon>Bacillota</taxon>
        <taxon>Bacilli</taxon>
        <taxon>Bacillales</taxon>
        <taxon>Bacillaceae</taxon>
        <taxon>Mesobacillus</taxon>
    </lineage>
</organism>
<feature type="compositionally biased region" description="Polar residues" evidence="2">
    <location>
        <begin position="269"/>
        <end position="310"/>
    </location>
</feature>
<dbReference type="InterPro" id="IPR000719">
    <property type="entry name" value="Prot_kinase_dom"/>
</dbReference>
<keyword evidence="3" id="KW-0472">Membrane</keyword>
<dbReference type="SMART" id="SM00220">
    <property type="entry name" value="S_TKc"/>
    <property type="match status" value="1"/>
</dbReference>
<evidence type="ECO:0000256" key="3">
    <source>
        <dbReference type="SAM" id="Phobius"/>
    </source>
</evidence>
<dbReference type="SUPFAM" id="SSF56112">
    <property type="entry name" value="Protein kinase-like (PK-like)"/>
    <property type="match status" value="1"/>
</dbReference>
<dbReference type="InterPro" id="IPR017441">
    <property type="entry name" value="Protein_kinase_ATP_BS"/>
</dbReference>
<feature type="region of interest" description="Disordered" evidence="2">
    <location>
        <begin position="266"/>
        <end position="322"/>
    </location>
</feature>
<feature type="compositionally biased region" description="Basic residues" evidence="2">
    <location>
        <begin position="313"/>
        <end position="322"/>
    </location>
</feature>
<gene>
    <name evidence="5" type="ORF">RH061_00410</name>
</gene>
<sequence length="348" mass="39153">MMNPSLKNLCKVIPGTIIEGKWHHNRYTIIKELGFGANGIVYLARHNNKQVALKMSDNGMSITSEVNVLKSFAKVQGSALGPSLLDVDDWERPGKMVSFYAMEFIKGPDFLAFLQQKGPDWTGVMLLQLLADLQLLHENGWVFGDLKPDNLIVTGPPARIRCIDVGGTTMQGRSIKEFTEFFDRGYWGLGSRKAEPGYDLFAVGMIMVNTAYPKRFTKKSGGINEIMEKVKQSRELRIYEKVIYKALAGKYQSAMEMRSDLLQVHQPASEPNRSTRQQKTASPKQAQSHTKANPARTNSNAAGRQTRTGYNKNKNKNKNKKKSSALETVTIILIISLLYFFYIYSQIT</sequence>
<keyword evidence="5" id="KW-0808">Transferase</keyword>
<evidence type="ECO:0000313" key="5">
    <source>
        <dbReference type="EMBL" id="WNF25089.1"/>
    </source>
</evidence>
<dbReference type="EMBL" id="CP134494">
    <property type="protein sequence ID" value="WNF25089.1"/>
    <property type="molecule type" value="Genomic_DNA"/>
</dbReference>
<keyword evidence="6" id="KW-1185">Reference proteome</keyword>
<feature type="transmembrane region" description="Helical" evidence="3">
    <location>
        <begin position="324"/>
        <end position="344"/>
    </location>
</feature>
<dbReference type="PROSITE" id="PS50011">
    <property type="entry name" value="PROTEIN_KINASE_DOM"/>
    <property type="match status" value="1"/>
</dbReference>
<dbReference type="Gene3D" id="1.10.510.10">
    <property type="entry name" value="Transferase(Phosphotransferase) domain 1"/>
    <property type="match status" value="1"/>
</dbReference>
<evidence type="ECO:0000256" key="2">
    <source>
        <dbReference type="SAM" id="MobiDB-lite"/>
    </source>
</evidence>
<keyword evidence="5" id="KW-0418">Kinase</keyword>
<dbReference type="Pfam" id="PF00069">
    <property type="entry name" value="Pkinase"/>
    <property type="match status" value="1"/>
</dbReference>
<dbReference type="RefSeq" id="WP_311076222.1">
    <property type="nucleotide sequence ID" value="NZ_CP134494.1"/>
</dbReference>
<dbReference type="PROSITE" id="PS00107">
    <property type="entry name" value="PROTEIN_KINASE_ATP"/>
    <property type="match status" value="1"/>
</dbReference>
<name>A0ABY9VM99_9BACI</name>
<dbReference type="GO" id="GO:0016301">
    <property type="term" value="F:kinase activity"/>
    <property type="evidence" value="ECO:0007669"/>
    <property type="project" value="UniProtKB-KW"/>
</dbReference>
<protein>
    <submittedName>
        <fullName evidence="5">Protein kinase family protein</fullName>
    </submittedName>
</protein>
<dbReference type="Proteomes" id="UP001303324">
    <property type="component" value="Chromosome"/>
</dbReference>
<keyword evidence="1" id="KW-0067">ATP-binding</keyword>
<feature type="domain" description="Protein kinase" evidence="4">
    <location>
        <begin position="27"/>
        <end position="273"/>
    </location>
</feature>
<accession>A0ABY9VM99</accession>
<feature type="binding site" evidence="1">
    <location>
        <position position="54"/>
    </location>
    <ligand>
        <name>ATP</name>
        <dbReference type="ChEBI" id="CHEBI:30616"/>
    </ligand>
</feature>
<dbReference type="PANTHER" id="PTHR44167">
    <property type="entry name" value="OVARIAN-SPECIFIC SERINE/THREONINE-PROTEIN KINASE LOK-RELATED"/>
    <property type="match status" value="1"/>
</dbReference>
<dbReference type="PANTHER" id="PTHR44167:SF24">
    <property type="entry name" value="SERINE_THREONINE-PROTEIN KINASE CHK2"/>
    <property type="match status" value="1"/>
</dbReference>